<keyword evidence="2" id="KW-1185">Reference proteome</keyword>
<dbReference type="PATRIC" id="fig|56193.3.peg.4431"/>
<comment type="caution">
    <text evidence="1">The sequence shown here is derived from an EMBL/GenBank/DDBJ whole genome shotgun (WGS) entry which is preliminary data.</text>
</comment>
<dbReference type="AlphaFoldDB" id="A0A0M3AJG8"/>
<name>A0A0M3AJG8_9SPHN</name>
<proteinExistence type="predicted"/>
<accession>A0A0M3AJG8</accession>
<dbReference type="EMBL" id="LBIC01000011">
    <property type="protein sequence ID" value="KKW90207.1"/>
    <property type="molecule type" value="Genomic_DNA"/>
</dbReference>
<reference evidence="1 2" key="1">
    <citation type="submission" date="2015-04" db="EMBL/GenBank/DDBJ databases">
        <title>Genome sequence of aromatic hydrocarbons-degrading Sphingobium chungbukense DJ77.</title>
        <authorList>
            <person name="Kim Y.-C."/>
            <person name="Chae J.-C."/>
        </authorList>
    </citation>
    <scope>NUCLEOTIDE SEQUENCE [LARGE SCALE GENOMIC DNA]</scope>
    <source>
        <strain evidence="1 2">DJ77</strain>
    </source>
</reference>
<dbReference type="RefSeq" id="WP_046765578.1">
    <property type="nucleotide sequence ID" value="NZ_LBIC01000011.1"/>
</dbReference>
<evidence type="ECO:0000313" key="2">
    <source>
        <dbReference type="Proteomes" id="UP000033874"/>
    </source>
</evidence>
<organism evidence="1 2">
    <name type="scientific">Sphingobium chungbukense</name>
    <dbReference type="NCBI Taxonomy" id="56193"/>
    <lineage>
        <taxon>Bacteria</taxon>
        <taxon>Pseudomonadati</taxon>
        <taxon>Pseudomonadota</taxon>
        <taxon>Alphaproteobacteria</taxon>
        <taxon>Sphingomonadales</taxon>
        <taxon>Sphingomonadaceae</taxon>
        <taxon>Sphingobium</taxon>
    </lineage>
</organism>
<evidence type="ECO:0000313" key="1">
    <source>
        <dbReference type="EMBL" id="KKW90207.1"/>
    </source>
</evidence>
<protein>
    <submittedName>
        <fullName evidence="1">Uncharacterized protein</fullName>
    </submittedName>
</protein>
<gene>
    <name evidence="1" type="ORF">YP76_21075</name>
</gene>
<dbReference type="Proteomes" id="UP000033874">
    <property type="component" value="Unassembled WGS sequence"/>
</dbReference>
<sequence length="207" mass="22943">MDALALPGTRNLEKEWADCERQLHATAMPDVQRYQSDLRALRAEADRLADDHTINALVERWTSLRPDETDHRAMLVRGAAFALRASQIRAASDARRVLERITLAREAGQTWAVLQDTGTADREQSAEFSVTTMHLQSGFAILSMGQYAPMNTKITYALAVIRLAPDTGTLIEATPGLADWLETSSRAEHEASVETWRGRIEAGIQQG</sequence>